<protein>
    <submittedName>
        <fullName evidence="6">LysR family transcriptional regulator</fullName>
    </submittedName>
</protein>
<dbReference type="SUPFAM" id="SSF46785">
    <property type="entry name" value="Winged helix' DNA-binding domain"/>
    <property type="match status" value="1"/>
</dbReference>
<proteinExistence type="inferred from homology"/>
<reference evidence="7" key="1">
    <citation type="submission" date="2023-07" db="EMBL/GenBank/DDBJ databases">
        <title>30 novel species of actinomycetes from the DSMZ collection.</title>
        <authorList>
            <person name="Nouioui I."/>
        </authorList>
    </citation>
    <scope>NUCLEOTIDE SEQUENCE [LARGE SCALE GENOMIC DNA]</scope>
    <source>
        <strain evidence="7">DSM 41982</strain>
    </source>
</reference>
<dbReference type="EMBL" id="JAVRER010000003">
    <property type="protein sequence ID" value="MDT0414452.1"/>
    <property type="molecule type" value="Genomic_DNA"/>
</dbReference>
<evidence type="ECO:0000256" key="4">
    <source>
        <dbReference type="ARBA" id="ARBA00023163"/>
    </source>
</evidence>
<dbReference type="InterPro" id="IPR036390">
    <property type="entry name" value="WH_DNA-bd_sf"/>
</dbReference>
<evidence type="ECO:0000256" key="2">
    <source>
        <dbReference type="ARBA" id="ARBA00023015"/>
    </source>
</evidence>
<comment type="similarity">
    <text evidence="1">Belongs to the LysR transcriptional regulatory family.</text>
</comment>
<dbReference type="Gene3D" id="3.40.190.10">
    <property type="entry name" value="Periplasmic binding protein-like II"/>
    <property type="match status" value="2"/>
</dbReference>
<dbReference type="PRINTS" id="PR00039">
    <property type="entry name" value="HTHLYSR"/>
</dbReference>
<keyword evidence="4" id="KW-0804">Transcription</keyword>
<dbReference type="PANTHER" id="PTHR30346:SF0">
    <property type="entry name" value="HCA OPERON TRANSCRIPTIONAL ACTIVATOR HCAR"/>
    <property type="match status" value="1"/>
</dbReference>
<dbReference type="PROSITE" id="PS50931">
    <property type="entry name" value="HTH_LYSR"/>
    <property type="match status" value="1"/>
</dbReference>
<dbReference type="GO" id="GO:0003677">
    <property type="term" value="F:DNA binding"/>
    <property type="evidence" value="ECO:0007669"/>
    <property type="project" value="UniProtKB-KW"/>
</dbReference>
<sequence>MDLDGVRTFVAVVDGGRFRDAAAVLGVTQQAVSKRIAALETRLGVRLFARGARGASLTPDGAAFLPYARELLRAETRALDAVRAGRRPLRVDVIGRRLAPAGLLHAFSLAHPEVVLDVVTLEDAVPALREGSVDASFRAVPAPLAGLAHVRVHDEPVELVTGPAHPLATAPEVSPAMLVGHRVWIPGLVPGTEWATYYADLAAAFGLTIVRSGPGAEPLLDTLAHEPALATLVGAGTRLHWPPGLGLRRVPLTAPTPVYPHALVWRRANPHPALATLREWLAARAAREERGGGAGERWAPEWAR</sequence>
<dbReference type="Pfam" id="PF00126">
    <property type="entry name" value="HTH_1"/>
    <property type="match status" value="1"/>
</dbReference>
<name>A0ABD5E1C5_9ACTN</name>
<dbReference type="RefSeq" id="WP_311608982.1">
    <property type="nucleotide sequence ID" value="NZ_JAVRER010000003.1"/>
</dbReference>
<evidence type="ECO:0000313" key="6">
    <source>
        <dbReference type="EMBL" id="MDT0414452.1"/>
    </source>
</evidence>
<dbReference type="PANTHER" id="PTHR30346">
    <property type="entry name" value="TRANSCRIPTIONAL DUAL REGULATOR HCAR-RELATED"/>
    <property type="match status" value="1"/>
</dbReference>
<dbReference type="SUPFAM" id="SSF53850">
    <property type="entry name" value="Periplasmic binding protein-like II"/>
    <property type="match status" value="1"/>
</dbReference>
<dbReference type="InterPro" id="IPR000847">
    <property type="entry name" value="LysR_HTH_N"/>
</dbReference>
<dbReference type="Pfam" id="PF03466">
    <property type="entry name" value="LysR_substrate"/>
    <property type="match status" value="1"/>
</dbReference>
<dbReference type="AlphaFoldDB" id="A0ABD5E1C5"/>
<dbReference type="Gene3D" id="1.10.10.10">
    <property type="entry name" value="Winged helix-like DNA-binding domain superfamily/Winged helix DNA-binding domain"/>
    <property type="match status" value="1"/>
</dbReference>
<dbReference type="InterPro" id="IPR036388">
    <property type="entry name" value="WH-like_DNA-bd_sf"/>
</dbReference>
<dbReference type="InterPro" id="IPR005119">
    <property type="entry name" value="LysR_subst-bd"/>
</dbReference>
<evidence type="ECO:0000256" key="3">
    <source>
        <dbReference type="ARBA" id="ARBA00023125"/>
    </source>
</evidence>
<evidence type="ECO:0000256" key="1">
    <source>
        <dbReference type="ARBA" id="ARBA00009437"/>
    </source>
</evidence>
<comment type="caution">
    <text evidence="6">The sequence shown here is derived from an EMBL/GenBank/DDBJ whole genome shotgun (WGS) entry which is preliminary data.</text>
</comment>
<accession>A0ABD5E1C5</accession>
<keyword evidence="3" id="KW-0238">DNA-binding</keyword>
<organism evidence="6 7">
    <name type="scientific">Streptomyces evansiae</name>
    <dbReference type="NCBI Taxonomy" id="3075535"/>
    <lineage>
        <taxon>Bacteria</taxon>
        <taxon>Bacillati</taxon>
        <taxon>Actinomycetota</taxon>
        <taxon>Actinomycetes</taxon>
        <taxon>Kitasatosporales</taxon>
        <taxon>Streptomycetaceae</taxon>
        <taxon>Streptomyces</taxon>
    </lineage>
</organism>
<dbReference type="FunFam" id="1.10.10.10:FF:000001">
    <property type="entry name" value="LysR family transcriptional regulator"/>
    <property type="match status" value="1"/>
</dbReference>
<gene>
    <name evidence="6" type="ORF">RM574_03045</name>
</gene>
<evidence type="ECO:0000259" key="5">
    <source>
        <dbReference type="PROSITE" id="PS50931"/>
    </source>
</evidence>
<evidence type="ECO:0000313" key="7">
    <source>
        <dbReference type="Proteomes" id="UP001183607"/>
    </source>
</evidence>
<feature type="domain" description="HTH lysR-type" evidence="5">
    <location>
        <begin position="1"/>
        <end position="58"/>
    </location>
</feature>
<dbReference type="Proteomes" id="UP001183607">
    <property type="component" value="Unassembled WGS sequence"/>
</dbReference>
<keyword evidence="2" id="KW-0805">Transcription regulation</keyword>